<dbReference type="RefSeq" id="WP_138943689.1">
    <property type="nucleotide sequence ID" value="NZ_CP045804.1"/>
</dbReference>
<organism evidence="1">
    <name type="scientific">Gordonia amarae</name>
    <dbReference type="NCBI Taxonomy" id="36821"/>
    <lineage>
        <taxon>Bacteria</taxon>
        <taxon>Bacillati</taxon>
        <taxon>Actinomycetota</taxon>
        <taxon>Actinomycetes</taxon>
        <taxon>Mycobacteriales</taxon>
        <taxon>Gordoniaceae</taxon>
        <taxon>Gordonia</taxon>
    </lineage>
</organism>
<reference evidence="1" key="1">
    <citation type="journal article" date="2021" name="Nat. Microbiol.">
        <title>Cocultivation of an ultrasmall environmental parasitic bacterium with lytic ability against bacteria associated with wastewater foams.</title>
        <authorList>
            <person name="Batinovic S."/>
            <person name="Rose J.J.A."/>
            <person name="Ratcliffe J."/>
            <person name="Seviour R.J."/>
            <person name="Petrovski S."/>
        </authorList>
    </citation>
    <scope>NUCLEOTIDE SEQUENCE</scope>
    <source>
        <strain evidence="1">CON44</strain>
    </source>
</reference>
<gene>
    <name evidence="1" type="ORF">GII30_00120</name>
</gene>
<name>A0A857M643_9ACTN</name>
<proteinExistence type="predicted"/>
<protein>
    <submittedName>
        <fullName evidence="1">Uncharacterized protein</fullName>
    </submittedName>
</protein>
<evidence type="ECO:0000313" key="1">
    <source>
        <dbReference type="EMBL" id="QHN37794.1"/>
    </source>
</evidence>
<accession>A0A857M643</accession>
<sequence>MSWARPHTGPPGGASLGKPLAARVVDVAGTGDSGLGVFALVCTALLILACAAAVLATRTGNRL</sequence>
<dbReference type="AlphaFoldDB" id="A0A857M643"/>
<dbReference type="EMBL" id="CP045810">
    <property type="protein sequence ID" value="QHN37794.1"/>
    <property type="molecule type" value="Genomic_DNA"/>
</dbReference>